<gene>
    <name evidence="5" type="primary">yqeK</name>
    <name evidence="5" type="ORF">RQP50_08330</name>
</gene>
<dbReference type="EMBL" id="JAVYAA010000002">
    <property type="protein sequence ID" value="MDT8976250.1"/>
    <property type="molecule type" value="Genomic_DNA"/>
</dbReference>
<evidence type="ECO:0000256" key="2">
    <source>
        <dbReference type="ARBA" id="ARBA00022741"/>
    </source>
</evidence>
<dbReference type="PANTHER" id="PTHR35795:SF1">
    <property type="entry name" value="BIS(5'-NUCLEOSYL)-TETRAPHOSPHATASE, SYMMETRICAL"/>
    <property type="match status" value="1"/>
</dbReference>
<dbReference type="InterPro" id="IPR006674">
    <property type="entry name" value="HD_domain"/>
</dbReference>
<keyword evidence="6" id="KW-1185">Reference proteome</keyword>
<feature type="domain" description="HD" evidence="4">
    <location>
        <begin position="34"/>
        <end position="148"/>
    </location>
</feature>
<dbReference type="NCBIfam" id="TIGR00488">
    <property type="entry name" value="bis(5'-nucleosyl)-tetraphosphatase (symmetrical) YqeK"/>
    <property type="match status" value="1"/>
</dbReference>
<dbReference type="EC" id="3.6.1.41" evidence="5"/>
<dbReference type="Proteomes" id="UP001250538">
    <property type="component" value="Unassembled WGS sequence"/>
</dbReference>
<dbReference type="InterPro" id="IPR005249">
    <property type="entry name" value="YqeK"/>
</dbReference>
<organism evidence="5 6">
    <name type="scientific">Paenibacillus suaedae</name>
    <dbReference type="NCBI Taxonomy" id="3077233"/>
    <lineage>
        <taxon>Bacteria</taxon>
        <taxon>Bacillati</taxon>
        <taxon>Bacillota</taxon>
        <taxon>Bacilli</taxon>
        <taxon>Bacillales</taxon>
        <taxon>Paenibacillaceae</taxon>
        <taxon>Paenibacillus</taxon>
    </lineage>
</organism>
<sequence>MHLLFEKLVQEIEFTGNMKQDIQQFLTANHSPGTAEHCMDVGTEARRIAQLYYADPERAELGGWLHDISAVFPNEERIEAARQLGIDILPEEEQFPMIIHQKLSKVMARDIFGVQDAEVLDAVGCHTTLRADASQLDLVLFVADKIAWDQQGIPPYIEELHHNLAISLEHAAFAYIQYLWDRKDTLKVIHPWLADAYEQLHVQLNAE</sequence>
<dbReference type="Pfam" id="PF01966">
    <property type="entry name" value="HD"/>
    <property type="match status" value="1"/>
</dbReference>
<evidence type="ECO:0000313" key="6">
    <source>
        <dbReference type="Proteomes" id="UP001250538"/>
    </source>
</evidence>
<dbReference type="GO" id="GO:0000166">
    <property type="term" value="F:nucleotide binding"/>
    <property type="evidence" value="ECO:0007669"/>
    <property type="project" value="UniProtKB-KW"/>
</dbReference>
<dbReference type="GO" id="GO:0046872">
    <property type="term" value="F:metal ion binding"/>
    <property type="evidence" value="ECO:0007669"/>
    <property type="project" value="UniProtKB-KW"/>
</dbReference>
<dbReference type="AlphaFoldDB" id="A0AAJ2JWN2"/>
<dbReference type="InterPro" id="IPR051094">
    <property type="entry name" value="Diverse_Catalytic_Enzymes"/>
</dbReference>
<dbReference type="SUPFAM" id="SSF109604">
    <property type="entry name" value="HD-domain/PDEase-like"/>
    <property type="match status" value="1"/>
</dbReference>
<dbReference type="PANTHER" id="PTHR35795">
    <property type="entry name" value="SLR1885 PROTEIN"/>
    <property type="match status" value="1"/>
</dbReference>
<keyword evidence="3 5" id="KW-0378">Hydrolase</keyword>
<dbReference type="Gene3D" id="1.10.3210.10">
    <property type="entry name" value="Hypothetical protein af1432"/>
    <property type="match status" value="1"/>
</dbReference>
<dbReference type="GO" id="GO:0008803">
    <property type="term" value="F:bis(5'-nucleosyl)-tetraphosphatase (symmetrical) activity"/>
    <property type="evidence" value="ECO:0007669"/>
    <property type="project" value="UniProtKB-EC"/>
</dbReference>
<accession>A0AAJ2JWN2</accession>
<evidence type="ECO:0000256" key="3">
    <source>
        <dbReference type="ARBA" id="ARBA00022801"/>
    </source>
</evidence>
<protein>
    <submittedName>
        <fullName evidence="5">Bis(5'-nucleosyl)-tetraphosphatase (Symmetrical) YqeK</fullName>
        <ecNumber evidence="5">3.6.1.41</ecNumber>
    </submittedName>
</protein>
<reference evidence="6" key="1">
    <citation type="submission" date="2023-09" db="EMBL/GenBank/DDBJ databases">
        <title>Paenibacillus sp. chi10 Genome sequencing and assembly.</title>
        <authorList>
            <person name="Kim I."/>
        </authorList>
    </citation>
    <scope>NUCLEOTIDE SEQUENCE [LARGE SCALE GENOMIC DNA]</scope>
    <source>
        <strain evidence="6">chi10</strain>
    </source>
</reference>
<evidence type="ECO:0000313" key="5">
    <source>
        <dbReference type="EMBL" id="MDT8976250.1"/>
    </source>
</evidence>
<evidence type="ECO:0000259" key="4">
    <source>
        <dbReference type="Pfam" id="PF01966"/>
    </source>
</evidence>
<comment type="caution">
    <text evidence="5">The sequence shown here is derived from an EMBL/GenBank/DDBJ whole genome shotgun (WGS) entry which is preliminary data.</text>
</comment>
<keyword evidence="1" id="KW-0479">Metal-binding</keyword>
<name>A0AAJ2JWN2_9BACL</name>
<dbReference type="RefSeq" id="WP_315744725.1">
    <property type="nucleotide sequence ID" value="NZ_JAVYAA010000002.1"/>
</dbReference>
<keyword evidence="2" id="KW-0547">Nucleotide-binding</keyword>
<evidence type="ECO:0000256" key="1">
    <source>
        <dbReference type="ARBA" id="ARBA00022723"/>
    </source>
</evidence>
<proteinExistence type="predicted"/>